<dbReference type="EMBL" id="VICG01000016">
    <property type="protein sequence ID" value="KAA8564085.1"/>
    <property type="molecule type" value="Genomic_DNA"/>
</dbReference>
<keyword evidence="2" id="KW-0285">Flavoprotein</keyword>
<organism evidence="6 7">
    <name type="scientific">Monilinia fructicola</name>
    <name type="common">Brown rot fungus</name>
    <name type="synonym">Ciboria fructicola</name>
    <dbReference type="NCBI Taxonomy" id="38448"/>
    <lineage>
        <taxon>Eukaryota</taxon>
        <taxon>Fungi</taxon>
        <taxon>Dikarya</taxon>
        <taxon>Ascomycota</taxon>
        <taxon>Pezizomycotina</taxon>
        <taxon>Leotiomycetes</taxon>
        <taxon>Helotiales</taxon>
        <taxon>Sclerotiniaceae</taxon>
        <taxon>Monilinia</taxon>
    </lineage>
</organism>
<protein>
    <recommendedName>
        <fullName evidence="8">FAD dependent oxidoreductase domain-containing protein</fullName>
    </recommendedName>
</protein>
<comment type="caution">
    <text evidence="6">The sequence shown here is derived from an EMBL/GenBank/DDBJ whole genome shotgun (WGS) entry which is preliminary data.</text>
</comment>
<dbReference type="InterPro" id="IPR006181">
    <property type="entry name" value="D-amino_acid_oxidase_CS"/>
</dbReference>
<dbReference type="PROSITE" id="PS00677">
    <property type="entry name" value="DAO"/>
    <property type="match status" value="1"/>
</dbReference>
<comment type="cofactor">
    <cofactor evidence="1">
        <name>FAD</name>
        <dbReference type="ChEBI" id="CHEBI:57692"/>
    </cofactor>
</comment>
<evidence type="ECO:0008006" key="8">
    <source>
        <dbReference type="Google" id="ProtNLM"/>
    </source>
</evidence>
<reference evidence="6 7" key="1">
    <citation type="submission" date="2019-06" db="EMBL/GenBank/DDBJ databases">
        <title>Genome Sequence of the Brown Rot Fungal Pathogen Monilinia fructicola.</title>
        <authorList>
            <person name="De Miccolis Angelini R.M."/>
            <person name="Landi L."/>
            <person name="Abate D."/>
            <person name="Pollastro S."/>
            <person name="Romanazzi G."/>
            <person name="Faretra F."/>
        </authorList>
    </citation>
    <scope>NUCLEOTIDE SEQUENCE [LARGE SCALE GENOMIC DNA]</scope>
    <source>
        <strain evidence="6 7">Mfrc123</strain>
    </source>
</reference>
<evidence type="ECO:0000256" key="1">
    <source>
        <dbReference type="ARBA" id="ARBA00001974"/>
    </source>
</evidence>
<sequence length="305" mass="33032">MVRIRQLAFAFRVTSALAGGCVSFVHIYQLERRGFRSGVTENMRIKPHLHPIPATTAAGAEAEVEGEGEGEANPTPTPKKTNIAILGAGISALQTALSLLTSTDSSISPTRYHLTLVAAHLPGDRSPHYCSPWAGADWRSHASRDVEDERVRGWEEVTYRRTLVDDLGERGDELLYVIPRPGSGTSVVGGCKQKNNWDPTPDHALTERILERVKSAGWAEEFTNEKGEIEVLDILVGFRPGREGGTRVEVEGVGDVDGDGDGNEKGKKVDGVWVVHNYGHASGGYQRSIGCAEEVVGLIEGLELE</sequence>
<evidence type="ECO:0000256" key="3">
    <source>
        <dbReference type="ARBA" id="ARBA00022827"/>
    </source>
</evidence>
<name>A0A5M9J9U8_MONFR</name>
<dbReference type="GO" id="GO:0005737">
    <property type="term" value="C:cytoplasm"/>
    <property type="evidence" value="ECO:0007669"/>
    <property type="project" value="TreeGrafter"/>
</dbReference>
<dbReference type="VEuPathDB" id="FungiDB:MFRU_032g00640"/>
<dbReference type="Gene3D" id="3.40.50.720">
    <property type="entry name" value="NAD(P)-binding Rossmann-like Domain"/>
    <property type="match status" value="2"/>
</dbReference>
<evidence type="ECO:0000313" key="7">
    <source>
        <dbReference type="Proteomes" id="UP000322873"/>
    </source>
</evidence>
<dbReference type="AlphaFoldDB" id="A0A5M9J9U8"/>
<dbReference type="Proteomes" id="UP000322873">
    <property type="component" value="Unassembled WGS sequence"/>
</dbReference>
<dbReference type="InterPro" id="IPR023209">
    <property type="entry name" value="DAO"/>
</dbReference>
<dbReference type="GO" id="GO:0003884">
    <property type="term" value="F:D-amino-acid oxidase activity"/>
    <property type="evidence" value="ECO:0007669"/>
    <property type="project" value="InterPro"/>
</dbReference>
<dbReference type="PANTHER" id="PTHR11530:SF16">
    <property type="entry name" value="D-AMINO ACID OXIDASE (AFU_ORTHOLOGUE AFUA_5G11290)"/>
    <property type="match status" value="1"/>
</dbReference>
<feature type="region of interest" description="Disordered" evidence="5">
    <location>
        <begin position="52"/>
        <end position="79"/>
    </location>
</feature>
<keyword evidence="3" id="KW-0274">FAD</keyword>
<dbReference type="SUPFAM" id="SSF54373">
    <property type="entry name" value="FAD-linked reductases, C-terminal domain"/>
    <property type="match status" value="1"/>
</dbReference>
<dbReference type="GO" id="GO:0019478">
    <property type="term" value="P:D-amino acid catabolic process"/>
    <property type="evidence" value="ECO:0007669"/>
    <property type="project" value="TreeGrafter"/>
</dbReference>
<evidence type="ECO:0000256" key="2">
    <source>
        <dbReference type="ARBA" id="ARBA00022630"/>
    </source>
</evidence>
<evidence type="ECO:0000256" key="4">
    <source>
        <dbReference type="ARBA" id="ARBA00023002"/>
    </source>
</evidence>
<accession>A0A5M9J9U8</accession>
<dbReference type="GO" id="GO:0071949">
    <property type="term" value="F:FAD binding"/>
    <property type="evidence" value="ECO:0007669"/>
    <property type="project" value="InterPro"/>
</dbReference>
<keyword evidence="4" id="KW-0560">Oxidoreductase</keyword>
<evidence type="ECO:0000313" key="6">
    <source>
        <dbReference type="EMBL" id="KAA8564085.1"/>
    </source>
</evidence>
<evidence type="ECO:0000256" key="5">
    <source>
        <dbReference type="SAM" id="MobiDB-lite"/>
    </source>
</evidence>
<keyword evidence="7" id="KW-1185">Reference proteome</keyword>
<proteinExistence type="predicted"/>
<dbReference type="PANTHER" id="PTHR11530">
    <property type="entry name" value="D-AMINO ACID OXIDASE"/>
    <property type="match status" value="1"/>
</dbReference>
<gene>
    <name evidence="6" type="ORF">EYC84_012072</name>
</gene>